<comment type="caution">
    <text evidence="2">The sequence shown here is derived from an EMBL/GenBank/DDBJ whole genome shotgun (WGS) entry which is preliminary data.</text>
</comment>
<feature type="signal peptide" evidence="1">
    <location>
        <begin position="1"/>
        <end position="22"/>
    </location>
</feature>
<dbReference type="RefSeq" id="WP_009285747.1">
    <property type="nucleotide sequence ID" value="NZ_CAIT01000010.1"/>
</dbReference>
<accession>I2GTF7</accession>
<dbReference type="AlphaFoldDB" id="I2GTF7"/>
<evidence type="ECO:0008006" key="4">
    <source>
        <dbReference type="Google" id="ProtNLM"/>
    </source>
</evidence>
<dbReference type="Proteomes" id="UP000009309">
    <property type="component" value="Unassembled WGS sequence"/>
</dbReference>
<keyword evidence="1" id="KW-0732">Signal</keyword>
<keyword evidence="3" id="KW-1185">Reference proteome</keyword>
<dbReference type="OrthoDB" id="959085at2"/>
<evidence type="ECO:0000256" key="1">
    <source>
        <dbReference type="SAM" id="SignalP"/>
    </source>
</evidence>
<evidence type="ECO:0000313" key="2">
    <source>
        <dbReference type="EMBL" id="CCH57186.1"/>
    </source>
</evidence>
<protein>
    <recommendedName>
        <fullName evidence="4">DUF4369 domain-containing protein</fullName>
    </recommendedName>
</protein>
<sequence length="224" mass="25719">MKVYVLLTVLWLSAVGVGTSHARGEATWNEGQLLLLNGTQLEGELNYNWKAEIVQIRQGNTIKAYSASQVDHFVFFDSNQNILRRFVAVDYPVRQTLIRKLFLEEFVPGTLTVYRRLRHTKEPIRVVSPIAYGDDEELVKDLDSFTYFVYDENGMITNLDNFTRDIWPRLKEEYGDELKHFLDGQGLDTSSTLSQLLLINQYNALKKQEETPGNILPQRTAAGE</sequence>
<evidence type="ECO:0000313" key="3">
    <source>
        <dbReference type="Proteomes" id="UP000009309"/>
    </source>
</evidence>
<gene>
    <name evidence="2" type="ORF">BN8_06592</name>
</gene>
<organism evidence="2 3">
    <name type="scientific">Fibrisoma limi BUZ 3</name>
    <dbReference type="NCBI Taxonomy" id="1185876"/>
    <lineage>
        <taxon>Bacteria</taxon>
        <taxon>Pseudomonadati</taxon>
        <taxon>Bacteroidota</taxon>
        <taxon>Cytophagia</taxon>
        <taxon>Cytophagales</taxon>
        <taxon>Spirosomataceae</taxon>
        <taxon>Fibrisoma</taxon>
    </lineage>
</organism>
<feature type="chain" id="PRO_5003659238" description="DUF4369 domain-containing protein" evidence="1">
    <location>
        <begin position="23"/>
        <end position="224"/>
    </location>
</feature>
<dbReference type="EMBL" id="CAIT01000010">
    <property type="protein sequence ID" value="CCH57186.1"/>
    <property type="molecule type" value="Genomic_DNA"/>
</dbReference>
<proteinExistence type="predicted"/>
<dbReference type="eggNOG" id="ENOG5033N5N">
    <property type="taxonomic scope" value="Bacteria"/>
</dbReference>
<name>I2GTF7_9BACT</name>
<reference evidence="2 3" key="1">
    <citation type="journal article" date="2012" name="J. Bacteriol.">
        <title>Genome Sequence of the Filamentous Bacterium Fibrisoma limi BUZ 3T.</title>
        <authorList>
            <person name="Filippini M."/>
            <person name="Qi W."/>
            <person name="Jaenicke S."/>
            <person name="Goesmann A."/>
            <person name="Smits T.H."/>
            <person name="Bagheri H.C."/>
        </authorList>
    </citation>
    <scope>NUCLEOTIDE SEQUENCE [LARGE SCALE GENOMIC DNA]</scope>
    <source>
        <strain evidence="3">BUZ 3T</strain>
    </source>
</reference>